<dbReference type="Proteomes" id="UP000095762">
    <property type="component" value="Unassembled WGS sequence"/>
</dbReference>
<gene>
    <name evidence="1" type="ORF">ERS852476_00557</name>
    <name evidence="2" type="ORF">ERS852569_00965</name>
</gene>
<organism evidence="2 4">
    <name type="scientific">Blautia obeum</name>
    <dbReference type="NCBI Taxonomy" id="40520"/>
    <lineage>
        <taxon>Bacteria</taxon>
        <taxon>Bacillati</taxon>
        <taxon>Bacillota</taxon>
        <taxon>Clostridia</taxon>
        <taxon>Lachnospirales</taxon>
        <taxon>Lachnospiraceae</taxon>
        <taxon>Blautia</taxon>
    </lineage>
</organism>
<evidence type="ECO:0000313" key="4">
    <source>
        <dbReference type="Proteomes" id="UP000095762"/>
    </source>
</evidence>
<evidence type="ECO:0000313" key="1">
    <source>
        <dbReference type="EMBL" id="CUN58912.1"/>
    </source>
</evidence>
<dbReference type="Proteomes" id="UP000095645">
    <property type="component" value="Unassembled WGS sequence"/>
</dbReference>
<evidence type="ECO:0000313" key="3">
    <source>
        <dbReference type="Proteomes" id="UP000095645"/>
    </source>
</evidence>
<accession>A0A174RKP6</accession>
<protein>
    <submittedName>
        <fullName evidence="2">Uncharacterized protein</fullName>
    </submittedName>
</protein>
<dbReference type="RefSeq" id="WP_055057414.1">
    <property type="nucleotide sequence ID" value="NZ_CYZP01000003.1"/>
</dbReference>
<sequence length="122" mass="14626">MKTCCLVWEIPVIEGEHYNPIMNVIYMQKAKKFLNQLNRYFQDENMDWKCVLDRSACTYNEIFSSENQAVIFVPEAKTRQWLYKKEIQAVSIPKYYLDFAEYNEGKLDKIAIFFMNLKNDVQ</sequence>
<dbReference type="EMBL" id="CZBP01000005">
    <property type="protein sequence ID" value="CUP84387.1"/>
    <property type="molecule type" value="Genomic_DNA"/>
</dbReference>
<dbReference type="AlphaFoldDB" id="A0A174RKP6"/>
<proteinExistence type="predicted"/>
<reference evidence="3 4" key="1">
    <citation type="submission" date="2015-09" db="EMBL/GenBank/DDBJ databases">
        <authorList>
            <consortium name="Pathogen Informatics"/>
        </authorList>
    </citation>
    <scope>NUCLEOTIDE SEQUENCE [LARGE SCALE GENOMIC DNA]</scope>
    <source>
        <strain evidence="1 3">2789STDY5834861</strain>
        <strain evidence="2 4">2789STDY5834957</strain>
    </source>
</reference>
<dbReference type="EMBL" id="CYZP01000003">
    <property type="protein sequence ID" value="CUN58912.1"/>
    <property type="molecule type" value="Genomic_DNA"/>
</dbReference>
<name>A0A174RKP6_9FIRM</name>
<evidence type="ECO:0000313" key="2">
    <source>
        <dbReference type="EMBL" id="CUP84387.1"/>
    </source>
</evidence>